<evidence type="ECO:0000256" key="3">
    <source>
        <dbReference type="ARBA" id="ARBA00023125"/>
    </source>
</evidence>
<dbReference type="InterPro" id="IPR001867">
    <property type="entry name" value="OmpR/PhoB-type_DNA-bd"/>
</dbReference>
<dbReference type="EMBL" id="JACCBW010000001">
    <property type="protein sequence ID" value="NYE36330.1"/>
    <property type="molecule type" value="Genomic_DNA"/>
</dbReference>
<protein>
    <submittedName>
        <fullName evidence="7">DNA-binding SARP family transcriptional activator</fullName>
    </submittedName>
</protein>
<dbReference type="SUPFAM" id="SSF48452">
    <property type="entry name" value="TPR-like"/>
    <property type="match status" value="1"/>
</dbReference>
<dbReference type="CDD" id="cd15831">
    <property type="entry name" value="BTAD"/>
    <property type="match status" value="1"/>
</dbReference>
<sequence>MASGVPPGSDPTETSAPSVRLRVLGPLEVEGPDGRLDLGSSRHRAVLAALAVDAGHVVPAEVVAARVWGEEDAAASAGNLHALVSRLRGRLRAVTAAPVVVTQSSGYLLATDACEVDAIVVGRRMASARRMLAEGDVAGAHDSAADALGLWRGRPYADVPGDFAHLEADRLAEQRLACHELVAEAALALGRHEQLLDTLPTLVADHPLRESLHRALMLALYRAGRQADALAVYDRARRALAEELGIDPGPDLQRLWQRILRQDPALDDTVAPRAVAAGSVAVVPPPVPPTSAAPVAEPLVGRTDELARLVGLVDEAVAGRMTYGCVVGEPGIGKSRLVDALADQVAQRPEPALVVRGTCWDDEGTSPLWPWEQVLTALVELVGPDAARAATGAVPGATDALAVLVPALATEARGGTTWTTDDPDRARLRLFDAIARLLDVTSLERPVLVVLEDVHDADEESVALLRYLSRARRPGRVCVVATTRDVDGGPAVDVQASVGRSGGTVLPLRGLDEPDVATLVEHHLGSELRAGVAAALRERTDGNPFYLVELTRLLAQERSAGGRADVPVPRTVSAVVEGRLRGLPADDREVLGAAAVLGREVDLPLLQEVLGRPADVLAPALDRATAAGLLVDAGPGVQGFSHALVREVLEGSVGPVRRATWHAQVAAALVRRHGDAEQHAARVAHHHLSAGAVGDAGAAVRAAVRAADVAERRAAPGDAERLLRAALTAVPRLAPTVGEPLELDVRIRLAALLSRRLGYDHPDVAEHRSHALELARRCGSAEQLLAGLWGAWGSALVRGALGEADTLLADLEAAAARTREPWLEVAAAQAVGQVRLLQGRLGEAREHLERGIVLVDDLPPAPLDVLVQDPSAALRGWLTLTLTLLGAPEAAETARSARQVLDRIDHAYTTVYVELLLAWSAVWRADEAEARRAGDRALDVARSSGADQFAVFGLPPSAWALARSDASGATATALEQVGATVARYVEPGHHMFGTLVAAVHADLLLRAERPREALAVLERAVVTAREVGEVLVLPRLLELSAEASDALGRAEEAGASRHEARRTAAAQGARLWSA</sequence>
<reference evidence="7 8" key="2">
    <citation type="submission" date="2020-08" db="EMBL/GenBank/DDBJ databases">
        <title>The Agave Microbiome: Exploring the role of microbial communities in plant adaptations to desert environments.</title>
        <authorList>
            <person name="Partida-Martinez L.P."/>
        </authorList>
    </citation>
    <scope>NUCLEOTIDE SEQUENCE [LARGE SCALE GENOMIC DNA]</scope>
    <source>
        <strain evidence="7 8">AT2.17</strain>
    </source>
</reference>
<feature type="domain" description="OmpR/PhoB-type" evidence="5">
    <location>
        <begin position="33"/>
        <end position="109"/>
    </location>
</feature>
<reference evidence="7 8" key="1">
    <citation type="submission" date="2020-07" db="EMBL/GenBank/DDBJ databases">
        <authorList>
            <person name="Partida-Martinez L."/>
            <person name="Huntemann M."/>
            <person name="Clum A."/>
            <person name="Wang J."/>
            <person name="Palaniappan K."/>
            <person name="Ritter S."/>
            <person name="Chen I.-M."/>
            <person name="Stamatis D."/>
            <person name="Reddy T."/>
            <person name="O'Malley R."/>
            <person name="Daum C."/>
            <person name="Shapiro N."/>
            <person name="Ivanova N."/>
            <person name="Kyrpides N."/>
            <person name="Woyke T."/>
        </authorList>
    </citation>
    <scope>NUCLEOTIDE SEQUENCE [LARGE SCALE GENOMIC DNA]</scope>
    <source>
        <strain evidence="7 8">AT2.17</strain>
    </source>
</reference>
<dbReference type="InterPro" id="IPR027417">
    <property type="entry name" value="P-loop_NTPase"/>
</dbReference>
<gene>
    <name evidence="7" type="ORF">F4692_001434</name>
</gene>
<dbReference type="SUPFAM" id="SSF52540">
    <property type="entry name" value="P-loop containing nucleoside triphosphate hydrolases"/>
    <property type="match status" value="1"/>
</dbReference>
<dbReference type="Proteomes" id="UP000549911">
    <property type="component" value="Unassembled WGS sequence"/>
</dbReference>
<dbReference type="InterPro" id="IPR041664">
    <property type="entry name" value="AAA_16"/>
</dbReference>
<dbReference type="InterPro" id="IPR011990">
    <property type="entry name" value="TPR-like_helical_dom_sf"/>
</dbReference>
<dbReference type="InterPro" id="IPR005158">
    <property type="entry name" value="BTAD"/>
</dbReference>
<evidence type="ECO:0000259" key="5">
    <source>
        <dbReference type="SMART" id="SM00862"/>
    </source>
</evidence>
<keyword evidence="8" id="KW-1185">Reference proteome</keyword>
<feature type="domain" description="Bacterial transcriptional activator" evidence="6">
    <location>
        <begin position="116"/>
        <end position="260"/>
    </location>
</feature>
<evidence type="ECO:0000256" key="1">
    <source>
        <dbReference type="ARBA" id="ARBA00005820"/>
    </source>
</evidence>
<evidence type="ECO:0000259" key="6">
    <source>
        <dbReference type="SMART" id="SM01043"/>
    </source>
</evidence>
<proteinExistence type="inferred from homology"/>
<keyword evidence="4" id="KW-0804">Transcription</keyword>
<dbReference type="Pfam" id="PF13191">
    <property type="entry name" value="AAA_16"/>
    <property type="match status" value="1"/>
</dbReference>
<comment type="caution">
    <text evidence="7">The sequence shown here is derived from an EMBL/GenBank/DDBJ whole genome shotgun (WGS) entry which is preliminary data.</text>
</comment>
<dbReference type="GO" id="GO:0003677">
    <property type="term" value="F:DNA binding"/>
    <property type="evidence" value="ECO:0007669"/>
    <property type="project" value="UniProtKB-KW"/>
</dbReference>
<evidence type="ECO:0000313" key="8">
    <source>
        <dbReference type="Proteomes" id="UP000549911"/>
    </source>
</evidence>
<dbReference type="SMART" id="SM00862">
    <property type="entry name" value="Trans_reg_C"/>
    <property type="match status" value="1"/>
</dbReference>
<comment type="similarity">
    <text evidence="1">Belongs to the AfsR/DnrI/RedD regulatory family.</text>
</comment>
<dbReference type="SUPFAM" id="SSF46894">
    <property type="entry name" value="C-terminal effector domain of the bipartite response regulators"/>
    <property type="match status" value="1"/>
</dbReference>
<dbReference type="PANTHER" id="PTHR35807:SF1">
    <property type="entry name" value="TRANSCRIPTIONAL REGULATOR REDD"/>
    <property type="match status" value="1"/>
</dbReference>
<dbReference type="Gene3D" id="1.10.10.10">
    <property type="entry name" value="Winged helix-like DNA-binding domain superfamily/Winged helix DNA-binding domain"/>
    <property type="match status" value="1"/>
</dbReference>
<accession>A0A7Y9H1X3</accession>
<keyword evidence="2" id="KW-0805">Transcription regulation</keyword>
<dbReference type="Pfam" id="PF03704">
    <property type="entry name" value="BTAD"/>
    <property type="match status" value="1"/>
</dbReference>
<dbReference type="Gene3D" id="3.40.50.300">
    <property type="entry name" value="P-loop containing nucleotide triphosphate hydrolases"/>
    <property type="match status" value="1"/>
</dbReference>
<evidence type="ECO:0000256" key="2">
    <source>
        <dbReference type="ARBA" id="ARBA00023015"/>
    </source>
</evidence>
<dbReference type="AlphaFoldDB" id="A0A7Y9H1X3"/>
<dbReference type="Gene3D" id="1.25.40.10">
    <property type="entry name" value="Tetratricopeptide repeat domain"/>
    <property type="match status" value="1"/>
</dbReference>
<dbReference type="GO" id="GO:0000160">
    <property type="term" value="P:phosphorelay signal transduction system"/>
    <property type="evidence" value="ECO:0007669"/>
    <property type="project" value="InterPro"/>
</dbReference>
<dbReference type="GO" id="GO:0006355">
    <property type="term" value="P:regulation of DNA-templated transcription"/>
    <property type="evidence" value="ECO:0007669"/>
    <property type="project" value="InterPro"/>
</dbReference>
<dbReference type="InterPro" id="IPR051677">
    <property type="entry name" value="AfsR-DnrI-RedD_regulator"/>
</dbReference>
<name>A0A7Y9H1X3_9ACTN</name>
<dbReference type="Pfam" id="PF00486">
    <property type="entry name" value="Trans_reg_C"/>
    <property type="match status" value="1"/>
</dbReference>
<dbReference type="SMART" id="SM01043">
    <property type="entry name" value="BTAD"/>
    <property type="match status" value="1"/>
</dbReference>
<evidence type="ECO:0000256" key="4">
    <source>
        <dbReference type="ARBA" id="ARBA00023163"/>
    </source>
</evidence>
<dbReference type="PANTHER" id="PTHR35807">
    <property type="entry name" value="TRANSCRIPTIONAL REGULATOR REDD-RELATED"/>
    <property type="match status" value="1"/>
</dbReference>
<dbReference type="InterPro" id="IPR036388">
    <property type="entry name" value="WH-like_DNA-bd_sf"/>
</dbReference>
<dbReference type="RefSeq" id="WP_179618876.1">
    <property type="nucleotide sequence ID" value="NZ_JACCBW010000001.1"/>
</dbReference>
<organism evidence="7 8">
    <name type="scientific">Nocardioides cavernae</name>
    <dbReference type="NCBI Taxonomy" id="1921566"/>
    <lineage>
        <taxon>Bacteria</taxon>
        <taxon>Bacillati</taxon>
        <taxon>Actinomycetota</taxon>
        <taxon>Actinomycetes</taxon>
        <taxon>Propionibacteriales</taxon>
        <taxon>Nocardioidaceae</taxon>
        <taxon>Nocardioides</taxon>
    </lineage>
</organism>
<keyword evidence="3 7" id="KW-0238">DNA-binding</keyword>
<dbReference type="InterPro" id="IPR016032">
    <property type="entry name" value="Sig_transdc_resp-reg_C-effctor"/>
</dbReference>
<evidence type="ECO:0000313" key="7">
    <source>
        <dbReference type="EMBL" id="NYE36330.1"/>
    </source>
</evidence>